<dbReference type="OrthoDB" id="1449594at2"/>
<organism evidence="1 2">
    <name type="scientific">Myroides albus</name>
    <dbReference type="NCBI Taxonomy" id="2562892"/>
    <lineage>
        <taxon>Bacteria</taxon>
        <taxon>Pseudomonadati</taxon>
        <taxon>Bacteroidota</taxon>
        <taxon>Flavobacteriia</taxon>
        <taxon>Flavobacteriales</taxon>
        <taxon>Flavobacteriaceae</taxon>
        <taxon>Myroides</taxon>
    </lineage>
</organism>
<dbReference type="EMBL" id="WMJX01000015">
    <property type="protein sequence ID" value="MTG98178.1"/>
    <property type="molecule type" value="Genomic_DNA"/>
</dbReference>
<dbReference type="AlphaFoldDB" id="A0A6I3LI27"/>
<keyword evidence="2" id="KW-1185">Reference proteome</keyword>
<protein>
    <submittedName>
        <fullName evidence="1">Uncharacterized protein</fullName>
    </submittedName>
</protein>
<dbReference type="RefSeq" id="WP_155092207.1">
    <property type="nucleotide sequence ID" value="NZ_CP102754.1"/>
</dbReference>
<accession>A0A6I3LI27</accession>
<evidence type="ECO:0000313" key="1">
    <source>
        <dbReference type="EMBL" id="MTG98178.1"/>
    </source>
</evidence>
<proteinExistence type="predicted"/>
<dbReference type="Proteomes" id="UP000438760">
    <property type="component" value="Unassembled WGS sequence"/>
</dbReference>
<comment type="caution">
    <text evidence="1">The sequence shown here is derived from an EMBL/GenBank/DDBJ whole genome shotgun (WGS) entry which is preliminary data.</text>
</comment>
<gene>
    <name evidence="1" type="ORF">GJV76_08555</name>
</gene>
<sequence length="161" mass="18988">MRQILLLLILFKVALAFSQKNNHDNKPYRIVPVYEKSLIRIDDILEGNDNYKYLMKERKLKQELLTYFQSYIPTLSSIKKMEIKNEQNLYYLVLQTNTHTIVSLLHLVTILRSEATFFMLGKNHCINQHPFTSLCFPKDDGLTCLNKQSSCLKFVRDITIR</sequence>
<evidence type="ECO:0000313" key="2">
    <source>
        <dbReference type="Proteomes" id="UP000438760"/>
    </source>
</evidence>
<reference evidence="1 2" key="1">
    <citation type="submission" date="2019-11" db="EMBL/GenBank/DDBJ databases">
        <title>Genome of Strain BIT-d1.</title>
        <authorList>
            <person name="Yang Y."/>
        </authorList>
    </citation>
    <scope>NUCLEOTIDE SEQUENCE [LARGE SCALE GENOMIC DNA]</scope>
    <source>
        <strain evidence="1 2">BIT-d1</strain>
    </source>
</reference>
<name>A0A6I3LI27_9FLAO</name>